<reference evidence="1 2" key="1">
    <citation type="submission" date="2018-02" db="EMBL/GenBank/DDBJ databases">
        <title>Complete genome of Nitrosopumilus oxyclinae HCE1.</title>
        <authorList>
            <person name="Qin W."/>
            <person name="Zheng Y."/>
            <person name="Stahl D.A."/>
        </authorList>
    </citation>
    <scope>NUCLEOTIDE SEQUENCE [LARGE SCALE GENOMIC DNA]</scope>
    <source>
        <strain evidence="1 2">HCE1</strain>
    </source>
</reference>
<keyword evidence="2" id="KW-1185">Reference proteome</keyword>
<dbReference type="RefSeq" id="WP_179362024.1">
    <property type="nucleotide sequence ID" value="NZ_CP026994.1"/>
</dbReference>
<protein>
    <submittedName>
        <fullName evidence="1">Exonuclease SbcC</fullName>
    </submittedName>
</protein>
<sequence>MVFGWGKKKQVDTSIEEIPQNKEISLADVPKIIDDLTNLRKSQTLSEINNLRNKTVPLIEELMKIGNVLEKDNLNMDDVDKHLAIIVVRGKKQVIDMIKKDVVSLPKISSFEDAEKLNSVLNLILKKVGDVLGRQTRVIHIFAKKYASQLKENLAVMNSNHSEINDLLKNYDSTKSLSQETLDIIKQIKNLTKLRKEQSQKIDDITKNTIKLNEKITSIQNSIDEIKSSDNYNQYQNLKNTLDTHANEKSKIKNQINTQFTKISRPLSRYEYASSLDKDQKSILSNLVSEPFDVMTNANRDSIITILENVRKGVSSGSISVKDTEKTFSQITETEESLDGYVHQVSEYHKKYQKIQNDLNSLMPKELISLENELAKNTSALDESQLKSETFQGEINEIDSKIPELVSEIEQKLRQFSNTRYTVLIS</sequence>
<evidence type="ECO:0000313" key="2">
    <source>
        <dbReference type="Proteomes" id="UP000509441"/>
    </source>
</evidence>
<dbReference type="Proteomes" id="UP000509441">
    <property type="component" value="Chromosome"/>
</dbReference>
<keyword evidence="1" id="KW-0378">Hydrolase</keyword>
<accession>A0A7D5M1L6</accession>
<dbReference type="GeneID" id="56061380"/>
<dbReference type="KEGG" id="nox:C5F49_05365"/>
<keyword evidence="1" id="KW-0540">Nuclease</keyword>
<evidence type="ECO:0000313" key="1">
    <source>
        <dbReference type="EMBL" id="QLH04806.1"/>
    </source>
</evidence>
<keyword evidence="1" id="KW-0269">Exonuclease</keyword>
<dbReference type="OrthoDB" id="12116at2157"/>
<gene>
    <name evidence="1" type="ORF">C5F49_05365</name>
</gene>
<organism evidence="1 2">
    <name type="scientific">Nitrosopumilus oxyclinae</name>
    <dbReference type="NCBI Taxonomy" id="1959104"/>
    <lineage>
        <taxon>Archaea</taxon>
        <taxon>Nitrososphaerota</taxon>
        <taxon>Nitrososphaeria</taxon>
        <taxon>Nitrosopumilales</taxon>
        <taxon>Nitrosopumilaceae</taxon>
        <taxon>Nitrosopumilus</taxon>
    </lineage>
</organism>
<proteinExistence type="predicted"/>
<dbReference type="EMBL" id="CP026994">
    <property type="protein sequence ID" value="QLH04806.1"/>
    <property type="molecule type" value="Genomic_DNA"/>
</dbReference>
<dbReference type="GO" id="GO:0004527">
    <property type="term" value="F:exonuclease activity"/>
    <property type="evidence" value="ECO:0007669"/>
    <property type="project" value="UniProtKB-KW"/>
</dbReference>
<dbReference type="AlphaFoldDB" id="A0A7D5M1L6"/>
<name>A0A7D5M1L6_9ARCH</name>